<comment type="similarity">
    <text evidence="1">Belongs to the CIA30 family.</text>
</comment>
<protein>
    <submittedName>
        <fullName evidence="3">CIA30 family protein</fullName>
    </submittedName>
</protein>
<dbReference type="PANTHER" id="PTHR13194">
    <property type="entry name" value="COMPLEX I INTERMEDIATE-ASSOCIATED PROTEIN 30"/>
    <property type="match status" value="1"/>
</dbReference>
<dbReference type="Pfam" id="PF08547">
    <property type="entry name" value="CIA30"/>
    <property type="match status" value="1"/>
</dbReference>
<feature type="domain" description="NADH:ubiquinone oxidoreductase intermediate-associated protein 30" evidence="2">
    <location>
        <begin position="2"/>
        <end position="152"/>
    </location>
</feature>
<keyword evidence="4" id="KW-1185">Reference proteome</keyword>
<gene>
    <name evidence="3" type="ORF">JQC93_12155</name>
</gene>
<dbReference type="InterPro" id="IPR008979">
    <property type="entry name" value="Galactose-bd-like_sf"/>
</dbReference>
<dbReference type="PANTHER" id="PTHR13194:SF19">
    <property type="entry name" value="NAD(P)-BINDING ROSSMANN-FOLD SUPERFAMILY PROTEIN"/>
    <property type="match status" value="1"/>
</dbReference>
<dbReference type="InterPro" id="IPR039131">
    <property type="entry name" value="NDUFAF1"/>
</dbReference>
<proteinExistence type="inferred from homology"/>
<accession>A0ABS2HHZ3</accession>
<sequence>MIDFTNTVEPQRWRATNDGVMGGLSQGGLKFSDEVSVFSGNISLENNGGFSSIYRPVVPLDRGLDAATIEFIGDGLTYQMRVAVAINGYRVSYKHEFETQAGVRQSVTLPLSEFKAVFRGRIIQGAPTLKSEDIRQVGFLVTSKQQGPFALTLFSLKIQPTYKEV</sequence>
<comment type="caution">
    <text evidence="3">The sequence shown here is derived from an EMBL/GenBank/DDBJ whole genome shotgun (WGS) entry which is preliminary data.</text>
</comment>
<dbReference type="SUPFAM" id="SSF49785">
    <property type="entry name" value="Galactose-binding domain-like"/>
    <property type="match status" value="1"/>
</dbReference>
<name>A0ABS2HHZ3_9VIBR</name>
<organism evidence="3 4">
    <name type="scientific">Vibrio ulleungensis</name>
    <dbReference type="NCBI Taxonomy" id="2807619"/>
    <lineage>
        <taxon>Bacteria</taxon>
        <taxon>Pseudomonadati</taxon>
        <taxon>Pseudomonadota</taxon>
        <taxon>Gammaproteobacteria</taxon>
        <taxon>Vibrionales</taxon>
        <taxon>Vibrionaceae</taxon>
        <taxon>Vibrio</taxon>
    </lineage>
</organism>
<dbReference type="EMBL" id="JAFEUM010000004">
    <property type="protein sequence ID" value="MBM7037158.1"/>
    <property type="molecule type" value="Genomic_DNA"/>
</dbReference>
<evidence type="ECO:0000313" key="3">
    <source>
        <dbReference type="EMBL" id="MBM7037158.1"/>
    </source>
</evidence>
<evidence type="ECO:0000256" key="1">
    <source>
        <dbReference type="ARBA" id="ARBA00007884"/>
    </source>
</evidence>
<dbReference type="InterPro" id="IPR013857">
    <property type="entry name" value="NADH-UbQ_OxRdtase-assoc_prot30"/>
</dbReference>
<dbReference type="Proteomes" id="UP000809621">
    <property type="component" value="Unassembled WGS sequence"/>
</dbReference>
<evidence type="ECO:0000259" key="2">
    <source>
        <dbReference type="Pfam" id="PF08547"/>
    </source>
</evidence>
<reference evidence="3 4" key="1">
    <citation type="submission" date="2021-02" db="EMBL/GenBank/DDBJ databases">
        <authorList>
            <person name="Park J.-S."/>
        </authorList>
    </citation>
    <scope>NUCLEOTIDE SEQUENCE [LARGE SCALE GENOMIC DNA]</scope>
    <source>
        <strain evidence="3 4">188UL20-2</strain>
    </source>
</reference>
<evidence type="ECO:0000313" key="4">
    <source>
        <dbReference type="Proteomes" id="UP000809621"/>
    </source>
</evidence>